<dbReference type="Proteomes" id="UP001226091">
    <property type="component" value="Chromosome"/>
</dbReference>
<keyword evidence="2" id="KW-1185">Reference proteome</keyword>
<accession>A0ACD4RGK2</accession>
<name>A0ACD4RGK2_9BACI</name>
<dbReference type="EC" id="3.1.2.-" evidence="1"/>
<proteinExistence type="predicted"/>
<evidence type="ECO:0000313" key="1">
    <source>
        <dbReference type="EMBL" id="WHZ59282.1"/>
    </source>
</evidence>
<reference evidence="2" key="1">
    <citation type="journal article" date="2025" name="Aquaculture">
        <title>Assessment of the bioflocculant production and safety properties of Metabacillus hrfriensis sp. nov. based on phenotypic and whole-genome sequencing analysis.</title>
        <authorList>
            <person name="Zhang R."/>
            <person name="Zhao Z."/>
            <person name="Luo L."/>
            <person name="Wang S."/>
            <person name="Guo K."/>
            <person name="Xu W."/>
        </authorList>
    </citation>
    <scope>NUCLEOTIDE SEQUENCE [LARGE SCALE GENOMIC DNA]</scope>
    <source>
        <strain evidence="2">CT-WN-B3</strain>
    </source>
</reference>
<protein>
    <submittedName>
        <fullName evidence="1">PaaI family thioesterase</fullName>
        <ecNumber evidence="1">3.1.2.-</ecNumber>
    </submittedName>
</protein>
<sequence length="137" mass="15123">MAILVQDIRESFESSPFFNHMGIEIIHFEEHSVKIKLTINEHVLNANGTLHGGVHATMLDFIQGMLLRSITKTRCATLNLNTQYLAAISEGDIFAEANVLQLGYKLAFLEGEIKDSFGKIVAKGTGTFKVIRGSESI</sequence>
<evidence type="ECO:0000313" key="2">
    <source>
        <dbReference type="Proteomes" id="UP001226091"/>
    </source>
</evidence>
<gene>
    <name evidence="1" type="ORF">QLQ22_08140</name>
</gene>
<organism evidence="1 2">
    <name type="scientific">Metabacillus hrfriensis</name>
    <dbReference type="NCBI Taxonomy" id="3048891"/>
    <lineage>
        <taxon>Bacteria</taxon>
        <taxon>Bacillati</taxon>
        <taxon>Bacillota</taxon>
        <taxon>Bacilli</taxon>
        <taxon>Bacillales</taxon>
        <taxon>Bacillaceae</taxon>
        <taxon>Metabacillus</taxon>
    </lineage>
</organism>
<dbReference type="EMBL" id="CP126116">
    <property type="protein sequence ID" value="WHZ59282.1"/>
    <property type="molecule type" value="Genomic_DNA"/>
</dbReference>
<keyword evidence="1" id="KW-0378">Hydrolase</keyword>